<proteinExistence type="predicted"/>
<organism evidence="1 2">
    <name type="scientific">Carnobacterium maltaromaticum</name>
    <name type="common">Carnobacterium piscicola</name>
    <dbReference type="NCBI Taxonomy" id="2751"/>
    <lineage>
        <taxon>Bacteria</taxon>
        <taxon>Bacillati</taxon>
        <taxon>Bacillota</taxon>
        <taxon>Bacilli</taxon>
        <taxon>Lactobacillales</taxon>
        <taxon>Carnobacteriaceae</taxon>
        <taxon>Carnobacterium</taxon>
    </lineage>
</organism>
<dbReference type="Proteomes" id="UP001290462">
    <property type="component" value="Unassembled WGS sequence"/>
</dbReference>
<dbReference type="RefSeq" id="WP_322809635.1">
    <property type="nucleotide sequence ID" value="NZ_JAVBVO010000005.1"/>
</dbReference>
<protein>
    <submittedName>
        <fullName evidence="1">Uncharacterized protein</fullName>
    </submittedName>
</protein>
<comment type="caution">
    <text evidence="1">The sequence shown here is derived from an EMBL/GenBank/DDBJ whole genome shotgun (WGS) entry which is preliminary data.</text>
</comment>
<evidence type="ECO:0000313" key="2">
    <source>
        <dbReference type="Proteomes" id="UP001290462"/>
    </source>
</evidence>
<evidence type="ECO:0000313" key="1">
    <source>
        <dbReference type="EMBL" id="MDZ5760268.1"/>
    </source>
</evidence>
<name>A0AAW9JXG7_CARML</name>
<accession>A0AAW9JXG7</accession>
<reference evidence="1" key="1">
    <citation type="submission" date="2023-08" db="EMBL/GenBank/DDBJ databases">
        <title>Genomic characterization of piscicolin 126 produced by Carnobacterium maltaromaticum CM22 strain isolated from salmon (Salmo salar).</title>
        <authorList>
            <person name="Gonzalez-Gragera E."/>
            <person name="Garcia-Lopez J.D."/>
            <person name="Teso-Perez C."/>
            <person name="Gimenez-Hernandez I."/>
            <person name="Peralta-Sanchez J.M."/>
            <person name="Valdivia E."/>
            <person name="Montalban-Lopez M."/>
            <person name="Martin-Platero A.M."/>
            <person name="Banos A."/>
            <person name="Martinez-Bueno M."/>
        </authorList>
    </citation>
    <scope>NUCLEOTIDE SEQUENCE</scope>
    <source>
        <strain evidence="1">CM22</strain>
    </source>
</reference>
<sequence length="61" mass="7176">MVTKSKITIKEVAFSKSEIKGSQIFSQQEKDQIEAILKNDYLYTIEETKNLLKKEQRRVVE</sequence>
<dbReference type="EMBL" id="JAVBVO010000005">
    <property type="protein sequence ID" value="MDZ5760268.1"/>
    <property type="molecule type" value="Genomic_DNA"/>
</dbReference>
<gene>
    <name evidence="1" type="ORF">RAK27_16645</name>
</gene>
<dbReference type="AlphaFoldDB" id="A0AAW9JXG7"/>